<keyword evidence="4" id="KW-1185">Reference proteome</keyword>
<feature type="region of interest" description="Disordered" evidence="1">
    <location>
        <begin position="1"/>
        <end position="22"/>
    </location>
</feature>
<dbReference type="Pfam" id="PF01494">
    <property type="entry name" value="FAD_binding_3"/>
    <property type="match status" value="1"/>
</dbReference>
<dbReference type="GO" id="GO:0004497">
    <property type="term" value="F:monooxygenase activity"/>
    <property type="evidence" value="ECO:0007669"/>
    <property type="project" value="UniProtKB-KW"/>
</dbReference>
<feature type="domain" description="FAD-binding" evidence="2">
    <location>
        <begin position="25"/>
        <end position="343"/>
    </location>
</feature>
<evidence type="ECO:0000259" key="2">
    <source>
        <dbReference type="Pfam" id="PF01494"/>
    </source>
</evidence>
<evidence type="ECO:0000313" key="3">
    <source>
        <dbReference type="EMBL" id="UKF25818.1"/>
    </source>
</evidence>
<dbReference type="Gene3D" id="3.50.50.60">
    <property type="entry name" value="FAD/NAD(P)-binding domain"/>
    <property type="match status" value="1"/>
</dbReference>
<dbReference type="RefSeq" id="WP_237583769.1">
    <property type="nucleotide sequence ID" value="NZ_CP083439.1"/>
</dbReference>
<dbReference type="InterPro" id="IPR051704">
    <property type="entry name" value="FAD_aromatic-hydroxylase"/>
</dbReference>
<evidence type="ECO:0000256" key="1">
    <source>
        <dbReference type="SAM" id="MobiDB-lite"/>
    </source>
</evidence>
<organism evidence="3 4">
    <name type="scientific">Clavibacter seminis</name>
    <dbReference type="NCBI Taxonomy" id="2860285"/>
    <lineage>
        <taxon>Bacteria</taxon>
        <taxon>Bacillati</taxon>
        <taxon>Actinomycetota</taxon>
        <taxon>Actinomycetes</taxon>
        <taxon>Micrococcales</taxon>
        <taxon>Microbacteriaceae</taxon>
        <taxon>Clavibacter</taxon>
    </lineage>
</organism>
<gene>
    <name evidence="3" type="ORF">KYT88_03710</name>
</gene>
<accession>A0ABY3TDS8</accession>
<dbReference type="Gene3D" id="3.30.9.10">
    <property type="entry name" value="D-Amino Acid Oxidase, subunit A, domain 2"/>
    <property type="match status" value="1"/>
</dbReference>
<sequence length="424" mass="46010">MPEITGQLDDTRRSSMADTAHHRPRVLVTGASIAGPALAWGLTREGFDVTLLERSAEQRQAGQNIDVRGLGRDVLRRMGIEDAVMANLTGEDGTRFVDEDGRVVATFPRAVGKDGPTAEVEILRGRFAGILVDLVRDDVELRYGDFVTGVRQDATGVDVELASGSRERYDLLLVAEGRSSRTRRLAFAEETTLRDHGVSIAYGTIDRIPGDTGYWDFLTGRGARNATIRPDDEGTIRASLSFESEPSGFEQLPFDAQMTVLRARFRGTGWQVERILDGFQARPDEFYTQRMEQVIVSTWSKGRIALLGDAAWGSGPTGMGTTLSLVAAHVLAGELGRALADPADTFAAAFARYEGQLRRYADSAQGLPPGGARLSHPSSALGQRAMRGAVRVAASRPVRGIADRFLLTSARHVPTLAAYPRLRG</sequence>
<protein>
    <submittedName>
        <fullName evidence="3">FAD-dependent monooxygenase</fullName>
    </submittedName>
</protein>
<keyword evidence="3" id="KW-0560">Oxidoreductase</keyword>
<dbReference type="InterPro" id="IPR036188">
    <property type="entry name" value="FAD/NAD-bd_sf"/>
</dbReference>
<feature type="compositionally biased region" description="Basic and acidic residues" evidence="1">
    <location>
        <begin position="9"/>
        <end position="21"/>
    </location>
</feature>
<keyword evidence="3" id="KW-0503">Monooxygenase</keyword>
<name>A0ABY3TDS8_9MICO</name>
<dbReference type="EMBL" id="CP083439">
    <property type="protein sequence ID" value="UKF25818.1"/>
    <property type="molecule type" value="Genomic_DNA"/>
</dbReference>
<evidence type="ECO:0000313" key="4">
    <source>
        <dbReference type="Proteomes" id="UP001649473"/>
    </source>
</evidence>
<proteinExistence type="predicted"/>
<dbReference type="PANTHER" id="PTHR46865:SF2">
    <property type="entry name" value="MONOOXYGENASE"/>
    <property type="match status" value="1"/>
</dbReference>
<dbReference type="PRINTS" id="PR00420">
    <property type="entry name" value="RNGMNOXGNASE"/>
</dbReference>
<reference evidence="4" key="1">
    <citation type="submission" date="2024-08" db="EMBL/GenBank/DDBJ databases">
        <title>Description of the novel species Clavibacter lycopersicum isolated from tomato seeds.</title>
        <authorList>
            <person name="Arizala E.D."/>
            <person name="Dobhal S."/>
            <person name="Alvarez A."/>
            <person name="Arif M."/>
        </authorList>
    </citation>
    <scope>NUCLEOTIDE SEQUENCE [LARGE SCALE GENOMIC DNA]</scope>
    <source>
        <strain evidence="4">A6099</strain>
    </source>
</reference>
<dbReference type="InterPro" id="IPR002938">
    <property type="entry name" value="FAD-bd"/>
</dbReference>
<dbReference type="SUPFAM" id="SSF51905">
    <property type="entry name" value="FAD/NAD(P)-binding domain"/>
    <property type="match status" value="1"/>
</dbReference>
<dbReference type="PANTHER" id="PTHR46865">
    <property type="entry name" value="OXIDOREDUCTASE-RELATED"/>
    <property type="match status" value="1"/>
</dbReference>
<dbReference type="Proteomes" id="UP001649473">
    <property type="component" value="Chromosome"/>
</dbReference>